<dbReference type="SMART" id="SM00100">
    <property type="entry name" value="cNMP"/>
    <property type="match status" value="1"/>
</dbReference>
<feature type="transmembrane region" description="Helical" evidence="1">
    <location>
        <begin position="386"/>
        <end position="419"/>
    </location>
</feature>
<keyword evidence="1" id="KW-0472">Membrane</keyword>
<evidence type="ECO:0000313" key="4">
    <source>
        <dbReference type="Proteomes" id="UP001596457"/>
    </source>
</evidence>
<dbReference type="InterPro" id="IPR000595">
    <property type="entry name" value="cNMP-bd_dom"/>
</dbReference>
<feature type="transmembrane region" description="Helical" evidence="1">
    <location>
        <begin position="181"/>
        <end position="202"/>
    </location>
</feature>
<dbReference type="Gene3D" id="1.20.1250.20">
    <property type="entry name" value="MFS general substrate transporter like domains"/>
    <property type="match status" value="1"/>
</dbReference>
<dbReference type="Gene3D" id="1.25.10.10">
    <property type="entry name" value="Leucine-rich Repeat Variant"/>
    <property type="match status" value="1"/>
</dbReference>
<dbReference type="InterPro" id="IPR050397">
    <property type="entry name" value="Env_Response_Regulators"/>
</dbReference>
<sequence>MPAADTEVTPVRRRGVAGLSDELRLTLLLFLFSFFISGVPRVYTQTAAHALFIETYGAAALPWAYLAEALCVPLAGYLYLQAERHLVLGRLMVATLGSQIVALVAFHQGVGAGIPLVAGASIVYFEIEFVLSSLLLWGLANQLMTLRQGKRLFGFVSAGEPVAIIVCGLSTPWLLRWLSPADLFLLSAVGAAVGIWLVLHILRHHAPLVPSQEAQADAAVATGHPWWKDPYVRVLVVLVLVGQMAYFFVDNAFYVELDKRFPDEHAMASFLGLYSAVMGAVSLVCSVLLAPWLLRRFGVRGGLLTLPLLLLLGALATVLMGGLGGPADVLFWLVVGNKVIDQSFRYTLDKTTFVTLFQPLPARQRLRVQAGLEGMVEPLSGGLAGLLLFALIQGLGFGAVGITAVILAVTCVWAGLVAVQYRGYLSSLRTALAGRRVSVERLSLDDAQSRQLLRQGLRSARAGEVLYSLSLLDGIDEGLTDAEVTSLLQHTAPEVRRALASRIENGRTAVPPLLLRQALAAEADASVRSAWVQALAALGDDQWTEVAAWLDHPDDALALGARVGLIRHGGVEGVLLAGPHLLADQQSPDANRRRRAAQVMGLVGSVQFYRPLLVLIADADPAVAAAALQAAGVVAAPKLWPAMAEALGRPGLQRAAVAALARVGEDVLPALDALRQRPGLQVSTRLALVDVHRRMSGPAGDARLVVQLDDPSRAVSLRALRALWLRRHRLPPDLAEAHRGRVLDEVEHAVAALGAWRQLGSARSELAALRSVLAEDVALSVQTCFCWLGLITHSFDVHEALAHYEKGDPARRAYVIEMLDNTLPVALKRRLLDLLEPEGMAERAARLVPDVLPPSGAIAPLLWSLAAEPRLSPFARAAAAYLGAREGGPPAVVQVPQTDDSLMPDILAWVAKACPPLGERPAMLTIEKMLVLRSVSLFAGVREAFLVGVAASATEVHLRAGEVLFEEGELGTSLYVIASGELEVVVGGQRVALMGERDVVGEMAALDPEPRSAQVRATQDALLLRLTDQDLDLLMSEDAEVSRAIIQTLCRRLRNARASS</sequence>
<dbReference type="InterPro" id="IPR036259">
    <property type="entry name" value="MFS_trans_sf"/>
</dbReference>
<dbReference type="SUPFAM" id="SSF51206">
    <property type="entry name" value="cAMP-binding domain-like"/>
    <property type="match status" value="1"/>
</dbReference>
<feature type="transmembrane region" description="Helical" evidence="1">
    <location>
        <begin position="231"/>
        <end position="249"/>
    </location>
</feature>
<comment type="caution">
    <text evidence="3">The sequence shown here is derived from an EMBL/GenBank/DDBJ whole genome shotgun (WGS) entry which is preliminary data.</text>
</comment>
<gene>
    <name evidence="3" type="ORF">ACFQU0_02820</name>
</gene>
<dbReference type="InterPro" id="IPR011989">
    <property type="entry name" value="ARM-like"/>
</dbReference>
<evidence type="ECO:0000256" key="1">
    <source>
        <dbReference type="SAM" id="Phobius"/>
    </source>
</evidence>
<organism evidence="3 4">
    <name type="scientific">Hydrogenophaga defluvii</name>
    <dbReference type="NCBI Taxonomy" id="249410"/>
    <lineage>
        <taxon>Bacteria</taxon>
        <taxon>Pseudomonadati</taxon>
        <taxon>Pseudomonadota</taxon>
        <taxon>Betaproteobacteria</taxon>
        <taxon>Burkholderiales</taxon>
        <taxon>Comamonadaceae</taxon>
        <taxon>Hydrogenophaga</taxon>
    </lineage>
</organism>
<dbReference type="PANTHER" id="PTHR24567">
    <property type="entry name" value="CRP FAMILY TRANSCRIPTIONAL REGULATORY PROTEIN"/>
    <property type="match status" value="1"/>
</dbReference>
<dbReference type="Gene3D" id="2.60.120.10">
    <property type="entry name" value="Jelly Rolls"/>
    <property type="match status" value="1"/>
</dbReference>
<reference evidence="4" key="1">
    <citation type="journal article" date="2019" name="Int. J. Syst. Evol. Microbiol.">
        <title>The Global Catalogue of Microorganisms (GCM) 10K type strain sequencing project: providing services to taxonomists for standard genome sequencing and annotation.</title>
        <authorList>
            <consortium name="The Broad Institute Genomics Platform"/>
            <consortium name="The Broad Institute Genome Sequencing Center for Infectious Disease"/>
            <person name="Wu L."/>
            <person name="Ma J."/>
        </authorList>
    </citation>
    <scope>NUCLEOTIDE SEQUENCE [LARGE SCALE GENOMIC DNA]</scope>
    <source>
        <strain evidence="4">CCUG 53903</strain>
    </source>
</reference>
<dbReference type="Proteomes" id="UP001596457">
    <property type="component" value="Unassembled WGS sequence"/>
</dbReference>
<feature type="transmembrane region" description="Helical" evidence="1">
    <location>
        <begin position="152"/>
        <end position="175"/>
    </location>
</feature>
<accession>A0ABW2S746</accession>
<dbReference type="InterPro" id="IPR018490">
    <property type="entry name" value="cNMP-bd_dom_sf"/>
</dbReference>
<keyword evidence="1" id="KW-0812">Transmembrane</keyword>
<feature type="transmembrane region" description="Helical" evidence="1">
    <location>
        <begin position="269"/>
        <end position="294"/>
    </location>
</feature>
<feature type="domain" description="Cyclic nucleotide-binding" evidence="2">
    <location>
        <begin position="937"/>
        <end position="1052"/>
    </location>
</feature>
<keyword evidence="4" id="KW-1185">Reference proteome</keyword>
<dbReference type="RefSeq" id="WP_382198604.1">
    <property type="nucleotide sequence ID" value="NZ_JBHTBZ010000007.1"/>
</dbReference>
<name>A0ABW2S746_9BURK</name>
<evidence type="ECO:0000313" key="3">
    <source>
        <dbReference type="EMBL" id="MFC7459357.1"/>
    </source>
</evidence>
<dbReference type="PROSITE" id="PS50042">
    <property type="entry name" value="CNMP_BINDING_3"/>
    <property type="match status" value="1"/>
</dbReference>
<feature type="transmembrane region" description="Helical" evidence="1">
    <location>
        <begin position="87"/>
        <end position="106"/>
    </location>
</feature>
<dbReference type="InterPro" id="IPR014710">
    <property type="entry name" value="RmlC-like_jellyroll"/>
</dbReference>
<dbReference type="Pfam" id="PF00027">
    <property type="entry name" value="cNMP_binding"/>
    <property type="match status" value="1"/>
</dbReference>
<dbReference type="EMBL" id="JBHTBZ010000007">
    <property type="protein sequence ID" value="MFC7459357.1"/>
    <property type="molecule type" value="Genomic_DNA"/>
</dbReference>
<dbReference type="InterPro" id="IPR016024">
    <property type="entry name" value="ARM-type_fold"/>
</dbReference>
<feature type="transmembrane region" description="Helical" evidence="1">
    <location>
        <begin position="112"/>
        <end position="140"/>
    </location>
</feature>
<keyword evidence="1" id="KW-1133">Transmembrane helix</keyword>
<dbReference type="PANTHER" id="PTHR24567:SF74">
    <property type="entry name" value="HTH-TYPE TRANSCRIPTIONAL REGULATOR ARCR"/>
    <property type="match status" value="1"/>
</dbReference>
<evidence type="ECO:0000259" key="2">
    <source>
        <dbReference type="PROSITE" id="PS50042"/>
    </source>
</evidence>
<dbReference type="CDD" id="cd00038">
    <property type="entry name" value="CAP_ED"/>
    <property type="match status" value="1"/>
</dbReference>
<dbReference type="SUPFAM" id="SSF48371">
    <property type="entry name" value="ARM repeat"/>
    <property type="match status" value="1"/>
</dbReference>
<dbReference type="SUPFAM" id="SSF103473">
    <property type="entry name" value="MFS general substrate transporter"/>
    <property type="match status" value="1"/>
</dbReference>
<proteinExistence type="predicted"/>
<feature type="transmembrane region" description="Helical" evidence="1">
    <location>
        <begin position="63"/>
        <end position="80"/>
    </location>
</feature>
<feature type="transmembrane region" description="Helical" evidence="1">
    <location>
        <begin position="301"/>
        <end position="323"/>
    </location>
</feature>
<protein>
    <submittedName>
        <fullName evidence="3">Cyclic nucleotide-binding domain-containing protein</fullName>
    </submittedName>
</protein>
<feature type="transmembrane region" description="Helical" evidence="1">
    <location>
        <begin position="23"/>
        <end position="43"/>
    </location>
</feature>